<dbReference type="RefSeq" id="WP_103948898.1">
    <property type="nucleotide sequence ID" value="NZ_PQVT01000002.1"/>
</dbReference>
<reference evidence="2 3" key="1">
    <citation type="submission" date="2018-02" db="EMBL/GenBank/DDBJ databases">
        <title>Lelliotia aquatilis sp. nov., isolated from drinking water.</title>
        <authorList>
            <person name="Kaempfer P."/>
            <person name="Glaeser S."/>
            <person name="Exner M."/>
            <person name="Doijad S."/>
            <person name="Chakraborty T."/>
        </authorList>
    </citation>
    <scope>NUCLEOTIDE SEQUENCE [LARGE SCALE GENOMIC DNA]</scope>
    <source>
        <strain evidence="2 3">6331-17</strain>
    </source>
</reference>
<feature type="domain" description="HNH nuclease" evidence="1">
    <location>
        <begin position="177"/>
        <end position="224"/>
    </location>
</feature>
<gene>
    <name evidence="2" type="ORF">C3712_04300</name>
</gene>
<organism evidence="2 3">
    <name type="scientific">Lelliottia aquatilis</name>
    <dbReference type="NCBI Taxonomy" id="2080838"/>
    <lineage>
        <taxon>Bacteria</taxon>
        <taxon>Pseudomonadati</taxon>
        <taxon>Pseudomonadota</taxon>
        <taxon>Gammaproteobacteria</taxon>
        <taxon>Enterobacterales</taxon>
        <taxon>Enterobacteriaceae</taxon>
        <taxon>Lelliottia</taxon>
    </lineage>
</organism>
<accession>A0ABX5A7G6</accession>
<dbReference type="EMBL" id="PQVW01000002">
    <property type="protein sequence ID" value="POZ25955.1"/>
    <property type="molecule type" value="Genomic_DNA"/>
</dbReference>
<evidence type="ECO:0000259" key="1">
    <source>
        <dbReference type="Pfam" id="PF13391"/>
    </source>
</evidence>
<dbReference type="InterPro" id="IPR003615">
    <property type="entry name" value="HNH_nuc"/>
</dbReference>
<protein>
    <recommendedName>
        <fullName evidence="1">HNH nuclease domain-containing protein</fullName>
    </recommendedName>
</protein>
<evidence type="ECO:0000313" key="2">
    <source>
        <dbReference type="EMBL" id="POZ25955.1"/>
    </source>
</evidence>
<evidence type="ECO:0000313" key="3">
    <source>
        <dbReference type="Proteomes" id="UP000237025"/>
    </source>
</evidence>
<dbReference type="Pfam" id="PF13391">
    <property type="entry name" value="HNH_2"/>
    <property type="match status" value="1"/>
</dbReference>
<dbReference type="Proteomes" id="UP000237025">
    <property type="component" value="Unassembled WGS sequence"/>
</dbReference>
<sequence>MNYFYAYHGPANNDDFEYQKGYGVNRQSTWERVQTGDCVFVIQNPGKQGEYKLCGLYEITGHYKTVGSAYPLRFTLKKVSKNDAFITLDEQALNKALPDIEGDQRLSIFKQHFCRQGATFQAPLDEGVIVILSDLLGSDDLDVSPVVFREDGLRMMKFRRGQEEFRNRALTNWENRCAITGSTMALEACHIQSHAKKCDYSLENGIVLAADLHKLFDSGNLSIENNRVILSSVAQQEPRYAGLHTQLLRTPLKPIRI</sequence>
<proteinExistence type="predicted"/>
<keyword evidence="3" id="KW-1185">Reference proteome</keyword>
<name>A0ABX5A7G6_9ENTR</name>
<comment type="caution">
    <text evidence="2">The sequence shown here is derived from an EMBL/GenBank/DDBJ whole genome shotgun (WGS) entry which is preliminary data.</text>
</comment>